<dbReference type="AlphaFoldDB" id="A0AA86TG07"/>
<evidence type="ECO:0000313" key="8">
    <source>
        <dbReference type="Proteomes" id="UP001179121"/>
    </source>
</evidence>
<dbReference type="InterPro" id="IPR010920">
    <property type="entry name" value="LSM_dom_sf"/>
</dbReference>
<protein>
    <submittedName>
        <fullName evidence="7">Mechanosensitive ion channel family protein</fullName>
    </submittedName>
</protein>
<sequence length="283" mass="31283">MTAWLPSLDSSLFVDGVKSLTLLLGVLVLRALLVRWVSSQKGLTVEERRRWIINIRNGMVFVFAAGLVSIWAHELQAFAVSLIALAAALVLATKELILCMSGAALRAGARFFSIGDRIQISNHRGIVLDHDLFATTLLEIGPGQSSHLTTGRVVVLPNSLFFTTPLVNETFSKDYVFHVTVVPLAAEDDWRRAERVLLEAAQTECADYIQGAAQYLHDLEERNLLEAPNPEPKVTLQLDQPGRINLVLRFPVPVRGRARTEQAILRRYLTAMSDGRFKGATGS</sequence>
<proteinExistence type="predicted"/>
<keyword evidence="8" id="KW-1185">Reference proteome</keyword>
<evidence type="ECO:0000256" key="3">
    <source>
        <dbReference type="ARBA" id="ARBA00022989"/>
    </source>
</evidence>
<dbReference type="InterPro" id="IPR023408">
    <property type="entry name" value="MscS_beta-dom_sf"/>
</dbReference>
<evidence type="ECO:0000256" key="1">
    <source>
        <dbReference type="ARBA" id="ARBA00004370"/>
    </source>
</evidence>
<dbReference type="Gene3D" id="2.30.30.60">
    <property type="match status" value="1"/>
</dbReference>
<dbReference type="GO" id="GO:0008381">
    <property type="term" value="F:mechanosensitive monoatomic ion channel activity"/>
    <property type="evidence" value="ECO:0007669"/>
    <property type="project" value="UniProtKB-ARBA"/>
</dbReference>
<dbReference type="RefSeq" id="WP_289271566.1">
    <property type="nucleotide sequence ID" value="NZ_OX365700.1"/>
</dbReference>
<accession>A0AA86TG07</accession>
<dbReference type="GO" id="GO:0016020">
    <property type="term" value="C:membrane"/>
    <property type="evidence" value="ECO:0007669"/>
    <property type="project" value="UniProtKB-SubCell"/>
</dbReference>
<evidence type="ECO:0000256" key="2">
    <source>
        <dbReference type="ARBA" id="ARBA00022692"/>
    </source>
</evidence>
<comment type="subcellular location">
    <subcellularLocation>
        <location evidence="1">Membrane</location>
    </subcellularLocation>
</comment>
<dbReference type="PANTHER" id="PTHR30566">
    <property type="entry name" value="YNAI-RELATED MECHANOSENSITIVE ION CHANNEL"/>
    <property type="match status" value="1"/>
</dbReference>
<keyword evidence="4 5" id="KW-0472">Membrane</keyword>
<keyword evidence="2 5" id="KW-0812">Transmembrane</keyword>
<dbReference type="KEGG" id="nti:DNFV4_04603"/>
<dbReference type="Proteomes" id="UP001179121">
    <property type="component" value="Chromosome"/>
</dbReference>
<evidence type="ECO:0000259" key="6">
    <source>
        <dbReference type="Pfam" id="PF00924"/>
    </source>
</evidence>
<name>A0AA86TG07_9BACT</name>
<feature type="transmembrane region" description="Helical" evidence="5">
    <location>
        <begin position="20"/>
        <end position="39"/>
    </location>
</feature>
<dbReference type="PANTHER" id="PTHR30566:SF27">
    <property type="entry name" value="MECHANOSENSITIVE ION CHANNEL PROTEIN"/>
    <property type="match status" value="1"/>
</dbReference>
<dbReference type="Pfam" id="PF00924">
    <property type="entry name" value="MS_channel_2nd"/>
    <property type="match status" value="1"/>
</dbReference>
<organism evidence="7 8">
    <name type="scientific">Nitrospira tepida</name>
    <dbReference type="NCBI Taxonomy" id="2973512"/>
    <lineage>
        <taxon>Bacteria</taxon>
        <taxon>Pseudomonadati</taxon>
        <taxon>Nitrospirota</taxon>
        <taxon>Nitrospiria</taxon>
        <taxon>Nitrospirales</taxon>
        <taxon>Nitrospiraceae</taxon>
        <taxon>Nitrospira</taxon>
    </lineage>
</organism>
<dbReference type="SUPFAM" id="SSF50182">
    <property type="entry name" value="Sm-like ribonucleoproteins"/>
    <property type="match status" value="1"/>
</dbReference>
<feature type="transmembrane region" description="Helical" evidence="5">
    <location>
        <begin position="78"/>
        <end position="97"/>
    </location>
</feature>
<evidence type="ECO:0000313" key="7">
    <source>
        <dbReference type="EMBL" id="CAI4034159.1"/>
    </source>
</evidence>
<dbReference type="InterPro" id="IPR006685">
    <property type="entry name" value="MscS_channel_2nd"/>
</dbReference>
<reference evidence="7" key="1">
    <citation type="submission" date="2022-10" db="EMBL/GenBank/DDBJ databases">
        <authorList>
            <person name="Koch H."/>
        </authorList>
    </citation>
    <scope>NUCLEOTIDE SEQUENCE</scope>
    <source>
        <strain evidence="7">DNF</strain>
    </source>
</reference>
<evidence type="ECO:0000256" key="5">
    <source>
        <dbReference type="SAM" id="Phobius"/>
    </source>
</evidence>
<feature type="domain" description="Mechanosensitive ion channel MscS" evidence="6">
    <location>
        <begin position="110"/>
        <end position="168"/>
    </location>
</feature>
<keyword evidence="3 5" id="KW-1133">Transmembrane helix</keyword>
<evidence type="ECO:0000256" key="4">
    <source>
        <dbReference type="ARBA" id="ARBA00023136"/>
    </source>
</evidence>
<gene>
    <name evidence="7" type="ORF">DNFV4_04603</name>
</gene>
<dbReference type="EMBL" id="OX365700">
    <property type="protein sequence ID" value="CAI4034159.1"/>
    <property type="molecule type" value="Genomic_DNA"/>
</dbReference>
<feature type="transmembrane region" description="Helical" evidence="5">
    <location>
        <begin position="51"/>
        <end position="72"/>
    </location>
</feature>